<dbReference type="SUPFAM" id="SSF55729">
    <property type="entry name" value="Acyl-CoA N-acyltransferases (Nat)"/>
    <property type="match status" value="1"/>
</dbReference>
<dbReference type="GO" id="GO:0030163">
    <property type="term" value="P:protein catabolic process"/>
    <property type="evidence" value="ECO:0007669"/>
    <property type="project" value="InterPro"/>
</dbReference>
<dbReference type="InterPro" id="IPR004616">
    <property type="entry name" value="Leu/Phe-tRNA_Trfase"/>
</dbReference>
<dbReference type="GO" id="GO:0008914">
    <property type="term" value="F:leucyl-tRNA--protein transferase activity"/>
    <property type="evidence" value="ECO:0007669"/>
    <property type="project" value="UniProtKB-EC"/>
</dbReference>
<organism evidence="4">
    <name type="scientific">uncultured Sulfurovum sp</name>
    <dbReference type="NCBI Taxonomy" id="269237"/>
    <lineage>
        <taxon>Bacteria</taxon>
        <taxon>Pseudomonadati</taxon>
        <taxon>Campylobacterota</taxon>
        <taxon>Epsilonproteobacteria</taxon>
        <taxon>Campylobacterales</taxon>
        <taxon>Sulfurovaceae</taxon>
        <taxon>Sulfurovum</taxon>
        <taxon>environmental samples</taxon>
    </lineage>
</organism>
<evidence type="ECO:0000256" key="3">
    <source>
        <dbReference type="ARBA" id="ARBA00023315"/>
    </source>
</evidence>
<dbReference type="PANTHER" id="PTHR30098:SF2">
    <property type="entry name" value="LEUCYL_PHENYLALANYL-TRNA--PROTEIN TRANSFERASE"/>
    <property type="match status" value="1"/>
</dbReference>
<dbReference type="Gene3D" id="3.40.630.70">
    <property type="entry name" value="Leucyl/phenylalanyl-tRNA-protein transferase, C-terminal domain"/>
    <property type="match status" value="1"/>
</dbReference>
<dbReference type="AlphaFoldDB" id="A0A6S6SR52"/>
<proteinExistence type="predicted"/>
<reference evidence="4" key="1">
    <citation type="submission" date="2020-01" db="EMBL/GenBank/DDBJ databases">
        <authorList>
            <person name="Meier V. D."/>
            <person name="Meier V D."/>
        </authorList>
    </citation>
    <scope>NUCLEOTIDE SEQUENCE</scope>
    <source>
        <strain evidence="4">HLG_WM_MAG_02</strain>
    </source>
</reference>
<dbReference type="GO" id="GO:0005737">
    <property type="term" value="C:cytoplasm"/>
    <property type="evidence" value="ECO:0007669"/>
    <property type="project" value="TreeGrafter"/>
</dbReference>
<protein>
    <submittedName>
        <fullName evidence="4">Leucyl/phenylalanyl-tRNA--protein transferase (EC)</fullName>
        <ecNumber evidence="4">2.3.2.6</ecNumber>
    </submittedName>
</protein>
<accession>A0A6S6SR52</accession>
<dbReference type="EMBL" id="CACVAZ010000054">
    <property type="protein sequence ID" value="CAA6808693.1"/>
    <property type="molecule type" value="Genomic_DNA"/>
</dbReference>
<evidence type="ECO:0000256" key="1">
    <source>
        <dbReference type="ARBA" id="ARBA00022490"/>
    </source>
</evidence>
<dbReference type="InterPro" id="IPR042203">
    <property type="entry name" value="Leu/Phe-tRNA_Trfase_C"/>
</dbReference>
<keyword evidence="2 4" id="KW-0808">Transferase</keyword>
<dbReference type="PANTHER" id="PTHR30098">
    <property type="entry name" value="LEUCYL/PHENYLALANYL-TRNA--PROTEIN TRANSFERASE"/>
    <property type="match status" value="1"/>
</dbReference>
<sequence>MFRFMIEDLHNLEYLGQTLNTQNSYQYGPVCIDKKFRGSGLLEVLFETARYEMSKRFDILVTFVNKNNPRSYTAHKRKLGLTVIKEFEFKGNEYYEFVYDVSKSVNISSEEKVFYTGKPFVCTVDYPIEYLSYEDLLDELLMEEIYADKEKNYYWTDDLSSAYYIAQAKAGFIAVTMEHENKVILAPEIQKSYAILNFKDLHISRKVKKLLKAKNLQLEIGTSFDEVQEHIKRFHSFTWLNKTYLNALKSVHDSEDTSMEIVTALIRDKGKAIAGEFGYIIGNTYTSLAAFSSREKGYENYGTAQLVLLAQHLEEKGFAFLNLGQSFMPYKIDLGAKVYERKIFLEMWKKAII</sequence>
<dbReference type="InterPro" id="IPR016181">
    <property type="entry name" value="Acyl_CoA_acyltransferase"/>
</dbReference>
<evidence type="ECO:0000256" key="2">
    <source>
        <dbReference type="ARBA" id="ARBA00022679"/>
    </source>
</evidence>
<gene>
    <name evidence="4" type="ORF">HELGO_WM37044</name>
</gene>
<keyword evidence="1" id="KW-0963">Cytoplasm</keyword>
<dbReference type="EC" id="2.3.2.6" evidence="4"/>
<dbReference type="Pfam" id="PF03588">
    <property type="entry name" value="Leu_Phe_trans"/>
    <property type="match status" value="1"/>
</dbReference>
<evidence type="ECO:0000313" key="4">
    <source>
        <dbReference type="EMBL" id="CAA6808693.1"/>
    </source>
</evidence>
<name>A0A6S6SR52_9BACT</name>
<keyword evidence="3 4" id="KW-0012">Acyltransferase</keyword>